<dbReference type="RefSeq" id="WP_040071868.1">
    <property type="nucleotide sequence ID" value="NZ_JXDG01000070.1"/>
</dbReference>
<dbReference type="Pfam" id="PF03435">
    <property type="entry name" value="Sacchrp_dh_NADP"/>
    <property type="match status" value="1"/>
</dbReference>
<accession>A0A0C2I6R2</accession>
<name>A0A0C2I6R2_9PSED</name>
<comment type="caution">
    <text evidence="2">The sequence shown here is derived from an EMBL/GenBank/DDBJ whole genome shotgun (WGS) entry which is preliminary data.</text>
</comment>
<dbReference type="EMBL" id="JXDG01000070">
    <property type="protein sequence ID" value="KIH80807.1"/>
    <property type="molecule type" value="Genomic_DNA"/>
</dbReference>
<feature type="domain" description="Saccharopine dehydrogenase NADP binding" evidence="1">
    <location>
        <begin position="3"/>
        <end position="126"/>
    </location>
</feature>
<dbReference type="InterPro" id="IPR036291">
    <property type="entry name" value="NAD(P)-bd_dom_sf"/>
</dbReference>
<keyword evidence="3" id="KW-1185">Reference proteome</keyword>
<gene>
    <name evidence="2" type="ORF">UCMB321_5532</name>
</gene>
<dbReference type="PANTHER" id="PTHR43796">
    <property type="entry name" value="CARBOXYNORSPERMIDINE SYNTHASE"/>
    <property type="match status" value="1"/>
</dbReference>
<evidence type="ECO:0000259" key="1">
    <source>
        <dbReference type="Pfam" id="PF03435"/>
    </source>
</evidence>
<dbReference type="PANTHER" id="PTHR43796:SF2">
    <property type="entry name" value="CARBOXYNORSPERMIDINE SYNTHASE"/>
    <property type="match status" value="1"/>
</dbReference>
<proteinExistence type="predicted"/>
<dbReference type="InterPro" id="IPR005097">
    <property type="entry name" value="Sacchrp_dh_NADP-bd"/>
</dbReference>
<dbReference type="Proteomes" id="UP000031535">
    <property type="component" value="Unassembled WGS sequence"/>
</dbReference>
<evidence type="ECO:0000313" key="2">
    <source>
        <dbReference type="EMBL" id="KIH80807.1"/>
    </source>
</evidence>
<dbReference type="AlphaFoldDB" id="A0A0C2I6R2"/>
<dbReference type="SUPFAM" id="SSF51735">
    <property type="entry name" value="NAD(P)-binding Rossmann-fold domains"/>
    <property type="match status" value="1"/>
</dbReference>
<evidence type="ECO:0000313" key="3">
    <source>
        <dbReference type="Proteomes" id="UP000031535"/>
    </source>
</evidence>
<dbReference type="OrthoDB" id="528778at2"/>
<dbReference type="STRING" id="226910.UCMB321_5532"/>
<dbReference type="PATRIC" id="fig|226910.6.peg.5520"/>
<dbReference type="Gene3D" id="3.40.50.720">
    <property type="entry name" value="NAD(P)-binding Rossmann-like Domain"/>
    <property type="match status" value="1"/>
</dbReference>
<organism evidence="2 3">
    <name type="scientific">Pseudomonas batumici</name>
    <dbReference type="NCBI Taxonomy" id="226910"/>
    <lineage>
        <taxon>Bacteria</taxon>
        <taxon>Pseudomonadati</taxon>
        <taxon>Pseudomonadota</taxon>
        <taxon>Gammaproteobacteria</taxon>
        <taxon>Pseudomonadales</taxon>
        <taxon>Pseudomonadaceae</taxon>
        <taxon>Pseudomonas</taxon>
    </lineage>
</organism>
<protein>
    <submittedName>
        <fullName evidence="2">Saccharopine dehydrogenase</fullName>
    </submittedName>
</protein>
<sequence>MRVIVIGGLGNFGARICQRLAQEPGLTVIAASRSTGGGVHTFSSGQTVTTLPLDINSTDFEARLAEASPGLVIHCAGPFQGQDYAVAKAACAAGAHYLDLADGRDFVEHFSANVDAQAKAAGVLAISGASSVPGLSCAVADHLAKSFIRVDSIRTVIAPGQQAARGIATIEAVFGYAGLAFARWNGGAWGKQFGWQDIRRFSFVGLGPRWGAACDVPDLALFPARYAGVSDVEFHAALELRIQHVCLWLAAALRRLGLPLPIHRWAARLDAMSALVLDPLGSDMGAMKVQVRGALKGNKQGCLTWQLTAPGGHGPEIPCMAAVLLARKLANNELHLTGAFPCMGLLELEEFEVEFQRWKFTSAVVEETQ</sequence>
<reference evidence="2 3" key="1">
    <citation type="submission" date="2015-01" db="EMBL/GenBank/DDBJ databases">
        <title>Complete genome of Pseudomonas batumici UCM B-321 producer of the batumin antibiotic with strong antistaphilococcal and potential anticancer activity.</title>
        <authorList>
            <person name="Klochko V.V."/>
            <person name="Zelena L.B."/>
            <person name="Elena K.A."/>
            <person name="Reva O.N."/>
        </authorList>
    </citation>
    <scope>NUCLEOTIDE SEQUENCE [LARGE SCALE GENOMIC DNA]</scope>
    <source>
        <strain evidence="2 3">UCM B-321</strain>
    </source>
</reference>